<evidence type="ECO:0000313" key="2">
    <source>
        <dbReference type="Proteomes" id="UP001055337"/>
    </source>
</evidence>
<protein>
    <recommendedName>
        <fullName evidence="3">PRC-barrel domain-containing protein</fullName>
    </recommendedName>
</protein>
<dbReference type="Proteomes" id="UP001055337">
    <property type="component" value="Chromosome"/>
</dbReference>
<accession>A0ABY3TW35</accession>
<evidence type="ECO:0000313" key="1">
    <source>
        <dbReference type="EMBL" id="ULN43172.1"/>
    </source>
</evidence>
<dbReference type="EMBL" id="CP092362">
    <property type="protein sequence ID" value="ULN43172.1"/>
    <property type="molecule type" value="Genomic_DNA"/>
</dbReference>
<reference evidence="1" key="1">
    <citation type="submission" date="2022-08" db="EMBL/GenBank/DDBJ databases">
        <title>Whole genome sequencing of non-tuberculosis mycobacteria type-strains.</title>
        <authorList>
            <person name="Igarashi Y."/>
            <person name="Osugi A."/>
            <person name="Mitarai S."/>
        </authorList>
    </citation>
    <scope>NUCLEOTIDE SEQUENCE</scope>
    <source>
        <strain evidence="1">JCM 16369</strain>
    </source>
</reference>
<organism evidence="1 2">
    <name type="scientific">Mycolicibacterium crocinum</name>
    <dbReference type="NCBI Taxonomy" id="388459"/>
    <lineage>
        <taxon>Bacteria</taxon>
        <taxon>Bacillati</taxon>
        <taxon>Actinomycetota</taxon>
        <taxon>Actinomycetes</taxon>
        <taxon>Mycobacteriales</taxon>
        <taxon>Mycobacteriaceae</taxon>
        <taxon>Mycolicibacterium</taxon>
    </lineage>
</organism>
<evidence type="ECO:0008006" key="3">
    <source>
        <dbReference type="Google" id="ProtNLM"/>
    </source>
</evidence>
<sequence length="112" mass="12653">MQLSDLLGLPVCDSDGTRLGTLIDVRLSVTGDLDDRPDAPKVFGVIVSPRSKSSYLGYERRRVGQPWVLAGLLRWRHRGTFLTLWRDVDDVTTDRLTVRRGATRYSPVLNEL</sequence>
<name>A0ABY3TW35_9MYCO</name>
<gene>
    <name evidence="1" type="ORF">MI149_08950</name>
</gene>
<proteinExistence type="predicted"/>
<dbReference type="RefSeq" id="WP_240179477.1">
    <property type="nucleotide sequence ID" value="NZ_CP092362.2"/>
</dbReference>
<keyword evidence="2" id="KW-1185">Reference proteome</keyword>